<dbReference type="PANTHER" id="PTHR12935">
    <property type="entry name" value="GAMMA-GLUTAMYLCYCLOTRANSFERASE"/>
    <property type="match status" value="1"/>
</dbReference>
<dbReference type="Gene3D" id="3.10.490.10">
    <property type="entry name" value="Gamma-glutamyl cyclotransferase-like"/>
    <property type="match status" value="1"/>
</dbReference>
<dbReference type="AlphaFoldDB" id="A0AAW0S8C0"/>
<name>A0AAW0S8C0_9HYPO</name>
<dbReference type="Proteomes" id="UP001397290">
    <property type="component" value="Unassembled WGS sequence"/>
</dbReference>
<dbReference type="Pfam" id="PF06094">
    <property type="entry name" value="GGACT"/>
    <property type="match status" value="1"/>
</dbReference>
<evidence type="ECO:0000256" key="5">
    <source>
        <dbReference type="SAM" id="MobiDB-lite"/>
    </source>
</evidence>
<evidence type="ECO:0000256" key="3">
    <source>
        <dbReference type="PIRSR" id="PIRSR617939-1"/>
    </source>
</evidence>
<dbReference type="InterPro" id="IPR017939">
    <property type="entry name" value="G-Glutamylcylcotransferase"/>
</dbReference>
<dbReference type="CDD" id="cd06661">
    <property type="entry name" value="GGCT_like"/>
    <property type="match status" value="1"/>
</dbReference>
<evidence type="ECO:0000259" key="6">
    <source>
        <dbReference type="Pfam" id="PF06094"/>
    </source>
</evidence>
<evidence type="ECO:0000313" key="7">
    <source>
        <dbReference type="EMBL" id="KAK8149966.1"/>
    </source>
</evidence>
<feature type="compositionally biased region" description="Low complexity" evidence="5">
    <location>
        <begin position="54"/>
        <end position="89"/>
    </location>
</feature>
<gene>
    <name evidence="7" type="ORF">G3M48_004910</name>
</gene>
<evidence type="ECO:0000256" key="2">
    <source>
        <dbReference type="ARBA" id="ARBA00023239"/>
    </source>
</evidence>
<dbReference type="PANTHER" id="PTHR12935:SF0">
    <property type="entry name" value="GAMMA-GLUTAMYLCYCLOTRANSFERASE"/>
    <property type="match status" value="1"/>
</dbReference>
<dbReference type="SUPFAM" id="SSF110857">
    <property type="entry name" value="Gamma-glutamyl cyclotransferase-like"/>
    <property type="match status" value="1"/>
</dbReference>
<dbReference type="InterPro" id="IPR009288">
    <property type="entry name" value="AIG2-like_dom"/>
</dbReference>
<proteinExistence type="predicted"/>
<dbReference type="GO" id="GO:0003839">
    <property type="term" value="F:gamma-glutamylcyclotransferase activity"/>
    <property type="evidence" value="ECO:0007669"/>
    <property type="project" value="UniProtKB-EC"/>
</dbReference>
<feature type="active site" description="Proton acceptor" evidence="3">
    <location>
        <position position="192"/>
    </location>
</feature>
<reference evidence="7 8" key="1">
    <citation type="submission" date="2020-02" db="EMBL/GenBank/DDBJ databases">
        <title>Comparative genomics of the hypocrealean fungal genus Beauvera.</title>
        <authorList>
            <person name="Showalter D.N."/>
            <person name="Bushley K.E."/>
            <person name="Rehner S.A."/>
        </authorList>
    </citation>
    <scope>NUCLEOTIDE SEQUENCE [LARGE SCALE GENOMIC DNA]</scope>
    <source>
        <strain evidence="7 8">ARSEF4384</strain>
    </source>
</reference>
<evidence type="ECO:0000256" key="1">
    <source>
        <dbReference type="ARBA" id="ARBA00012346"/>
    </source>
</evidence>
<protein>
    <recommendedName>
        <fullName evidence="1">gamma-glutamylcyclotransferase</fullName>
        <ecNumber evidence="1">4.3.2.9</ecNumber>
    </recommendedName>
</protein>
<dbReference type="EC" id="4.3.2.9" evidence="1"/>
<comment type="caution">
    <text evidence="7">The sequence shown here is derived from an EMBL/GenBank/DDBJ whole genome shotgun (WGS) entry which is preliminary data.</text>
</comment>
<keyword evidence="8" id="KW-1185">Reference proteome</keyword>
<feature type="compositionally biased region" description="Basic and acidic residues" evidence="5">
    <location>
        <begin position="26"/>
        <end position="40"/>
    </location>
</feature>
<keyword evidence="2" id="KW-0456">Lyase</keyword>
<feature type="region of interest" description="Disordered" evidence="5">
    <location>
        <begin position="26"/>
        <end position="102"/>
    </location>
</feature>
<organism evidence="7 8">
    <name type="scientific">Beauveria asiatica</name>
    <dbReference type="NCBI Taxonomy" id="1069075"/>
    <lineage>
        <taxon>Eukaryota</taxon>
        <taxon>Fungi</taxon>
        <taxon>Dikarya</taxon>
        <taxon>Ascomycota</taxon>
        <taxon>Pezizomycotina</taxon>
        <taxon>Sordariomycetes</taxon>
        <taxon>Hypocreomycetidae</taxon>
        <taxon>Hypocreales</taxon>
        <taxon>Cordycipitaceae</taxon>
        <taxon>Beauveria</taxon>
    </lineage>
</organism>
<dbReference type="EMBL" id="JAAHCF010000032">
    <property type="protein sequence ID" value="KAK8149966.1"/>
    <property type="molecule type" value="Genomic_DNA"/>
</dbReference>
<evidence type="ECO:0000256" key="4">
    <source>
        <dbReference type="PIRSR" id="PIRSR617939-2"/>
    </source>
</evidence>
<feature type="binding site" evidence="4">
    <location>
        <begin position="123"/>
        <end position="128"/>
    </location>
    <ligand>
        <name>substrate</name>
    </ligand>
</feature>
<dbReference type="InterPro" id="IPR036568">
    <property type="entry name" value="GGCT-like_sf"/>
</dbReference>
<feature type="domain" description="Gamma-glutamylcyclotransferase AIG2-like" evidence="6">
    <location>
        <begin position="123"/>
        <end position="209"/>
    </location>
</feature>
<dbReference type="InterPro" id="IPR013024">
    <property type="entry name" value="GGCT-like"/>
</dbReference>
<sequence length="329" mass="36845">MFPFFYPPYGAEEYFKIEYRAGRRRNRDSPARNIVHDGNRDSPAPPNAARINGNPPADNAARNNRNPPADNAARNNRNPPADNAARSNRSPPAHNAARNNRVSPMADMARMLGLHVEQGRSLYFAYGSNIHVSQMAERCPGSRFVGAASLPGYRWQINERGIANIVPSPNDRVEGLVYLLAREDEKSLDRIEAVSKKLYARQLLQVDLTPHPTLCAQKSWLVAAELARQRQPGQGNNAVVVRRGDANLARIQHNLRPGRVQVLVYISEQYKVDGEIRSEYINRMQKAMADGLKLGIPASYVDKCLSPLVNPRPKVPAHKRIEPRRQGSR</sequence>
<accession>A0AAW0S8C0</accession>
<evidence type="ECO:0000313" key="8">
    <source>
        <dbReference type="Proteomes" id="UP001397290"/>
    </source>
</evidence>